<evidence type="ECO:0000259" key="5">
    <source>
        <dbReference type="PROSITE" id="PS51158"/>
    </source>
</evidence>
<dbReference type="CDD" id="cd16969">
    <property type="entry name" value="Alpha_kinase_ALPK1"/>
    <property type="match status" value="1"/>
</dbReference>
<keyword evidence="1" id="KW-0723">Serine/threonine-protein kinase</keyword>
<feature type="region of interest" description="Disordered" evidence="4">
    <location>
        <begin position="748"/>
        <end position="787"/>
    </location>
</feature>
<dbReference type="InterPro" id="IPR043529">
    <property type="entry name" value="ALPK1"/>
</dbReference>
<evidence type="ECO:0000256" key="2">
    <source>
        <dbReference type="ARBA" id="ARBA00022679"/>
    </source>
</evidence>
<evidence type="ECO:0000313" key="7">
    <source>
        <dbReference type="RefSeq" id="XP_015267365.1"/>
    </source>
</evidence>
<name>A0ABM1K0X8_GEKJA</name>
<dbReference type="Gene3D" id="3.30.200.20">
    <property type="entry name" value="Phosphorylase Kinase, domain 1"/>
    <property type="match status" value="1"/>
</dbReference>
<accession>A0ABM1K0X8</accession>
<evidence type="ECO:0000256" key="3">
    <source>
        <dbReference type="ARBA" id="ARBA00022777"/>
    </source>
</evidence>
<dbReference type="InterPro" id="IPR004166">
    <property type="entry name" value="a-kinase_dom"/>
</dbReference>
<keyword evidence="6" id="KW-1185">Reference proteome</keyword>
<feature type="region of interest" description="Disordered" evidence="4">
    <location>
        <begin position="517"/>
        <end position="614"/>
    </location>
</feature>
<reference evidence="7" key="1">
    <citation type="submission" date="2025-08" db="UniProtKB">
        <authorList>
            <consortium name="RefSeq"/>
        </authorList>
    </citation>
    <scope>IDENTIFICATION</scope>
</reference>
<dbReference type="SUPFAM" id="SSF56112">
    <property type="entry name" value="Protein kinase-like (PK-like)"/>
    <property type="match status" value="1"/>
</dbReference>
<keyword evidence="2" id="KW-0808">Transferase</keyword>
<dbReference type="PANTHER" id="PTHR46747">
    <property type="entry name" value="ALPHA-PROTEIN KINASE 1"/>
    <property type="match status" value="1"/>
</dbReference>
<evidence type="ECO:0000256" key="1">
    <source>
        <dbReference type="ARBA" id="ARBA00022527"/>
    </source>
</evidence>
<gene>
    <name evidence="7" type="primary">ALPK1</name>
</gene>
<dbReference type="GO" id="GO:0016301">
    <property type="term" value="F:kinase activity"/>
    <property type="evidence" value="ECO:0007669"/>
    <property type="project" value="UniProtKB-KW"/>
</dbReference>
<feature type="compositionally biased region" description="Low complexity" evidence="4">
    <location>
        <begin position="571"/>
        <end position="601"/>
    </location>
</feature>
<organism evidence="6 7">
    <name type="scientific">Gekko japonicus</name>
    <name type="common">Schlegel's Japanese gecko</name>
    <dbReference type="NCBI Taxonomy" id="146911"/>
    <lineage>
        <taxon>Eukaryota</taxon>
        <taxon>Metazoa</taxon>
        <taxon>Chordata</taxon>
        <taxon>Craniata</taxon>
        <taxon>Vertebrata</taxon>
        <taxon>Euteleostomi</taxon>
        <taxon>Lepidosauria</taxon>
        <taxon>Squamata</taxon>
        <taxon>Bifurcata</taxon>
        <taxon>Gekkota</taxon>
        <taxon>Gekkonidae</taxon>
        <taxon>Gekkoninae</taxon>
        <taxon>Gekko</taxon>
    </lineage>
</organism>
<protein>
    <submittedName>
        <fullName evidence="7">Alpha-protein kinase 1</fullName>
    </submittedName>
</protein>
<feature type="compositionally biased region" description="Polar residues" evidence="4">
    <location>
        <begin position="766"/>
        <end position="775"/>
    </location>
</feature>
<dbReference type="Proteomes" id="UP000694871">
    <property type="component" value="Unplaced"/>
</dbReference>
<dbReference type="InterPro" id="IPR011009">
    <property type="entry name" value="Kinase-like_dom_sf"/>
</dbReference>
<dbReference type="PANTHER" id="PTHR46747:SF1">
    <property type="entry name" value="ALPHA-PROTEIN KINASE 1"/>
    <property type="match status" value="1"/>
</dbReference>
<evidence type="ECO:0000256" key="4">
    <source>
        <dbReference type="SAM" id="MobiDB-lite"/>
    </source>
</evidence>
<dbReference type="Pfam" id="PF02816">
    <property type="entry name" value="Alpha_kinase"/>
    <property type="match status" value="1"/>
</dbReference>
<keyword evidence="3 7" id="KW-0418">Kinase</keyword>
<feature type="region of interest" description="Disordered" evidence="4">
    <location>
        <begin position="865"/>
        <end position="890"/>
    </location>
</feature>
<dbReference type="Gene3D" id="3.20.200.10">
    <property type="entry name" value="MHCK/EF2 kinase"/>
    <property type="match status" value="1"/>
</dbReference>
<feature type="domain" description="Alpha-type protein kinase" evidence="5">
    <location>
        <begin position="1011"/>
        <end position="1233"/>
    </location>
</feature>
<evidence type="ECO:0000313" key="6">
    <source>
        <dbReference type="Proteomes" id="UP000694871"/>
    </source>
</evidence>
<sequence>MNNQKMVSILLQECKQVLDRLSPEVEDQSEGVARSRQQQDGALLPDDLKTLIEEAKEMKWPFVPERWQYKQAIDFEDKTNLKDVISARLHELLVYLKSSITVRDYATAAAIVFLTDRFLYWVDGSNQLLQIAKRLHKLQPATPIAPQLVIRQARVSVNAGKLLKAEYILSSLINDNGATGVWKYAQESDRILVEAVCMQIRGQILQKLGMWYEAAKLIWASIVGFFTLPQPDKKGIASSLGILGDIFVSMSENDYDSFRINSQVDLNLLKEFDHRLLSAAEACKLAAAFSQFTALFVLTAMNIRGTCLLSYSYSNACPPEKRRFYLLEAKESFEIGLLTKKDKELVTSKQELHSFVKAAFCLTKVHQKLDGESLILSQVSQLCQEALEKLYTYGYSSHPEEQDKESLAKEIMCLVMSVKEQLQVLAFPNSDAMSYVPDSYKKEVGRQIVNGEQSFEKILKMYSQHHASICDVFESACKSHKMRKGEGRMGACITALKTETRNADTVCATEERLHHKKDPVKIPVSQKVRKGHEGLKGPMRKKLSRVPAVDLSLDEEAESEPSERAQSSADGVSSPAPSGSEVSSSLRSWSKVSKSSSSTSWEEMDNNESEMPQEKEAKIKGFTGQRQHHSAVLTEGAKENAEDCNLGLLSSKAHNLSLQDTQGNCIGSFKHPFKKNTVLANKQTELYPHFKEEHLEGAEHEENASKHSLAEASSTDYKNGCDLSSDFIIPSNGPTSSKQDQFGMVVSSSVMDSNSGERSTEDPDSSKQVLEQGSRNHWPLVDPEGEIVDTTKDTPVSPHLPSNSMTSASIYHAIKAERDNVVQNWINKSVAIVAAGGSLEMPEVDSQANTVDDWEFVSGSGRQFVGNHTDMNITKDQPSHRPETPPVRNKSLVNQFSDCTTTEEDEGEKRRPILTSHLSSSGSLKSWYKSPQFSSSFSELENSLFLDSSGSSFSFIGKTKEQVLQARNLSSDDYERLLSGAEHTWLVERLKNTGLFKPKFLHQAYSALLLKYSKKSGLWTAQETAVYIGDYLNVAKKGRQRNAFWVHFLHQEETLGRYVGKEYKEEKVLLHHFSDVERQMTAQYYVTEFNKRLYEQNIPTQIFYIPSAVLLVLEGKSIQGCVSTEPYILGEFVKLSNNTKIVKSEYKATEYGLAYGHFCYEFSHGSDVVVDLQGWVTGDGKGLIYLTDPQIHSLSQKEASCLTNFGKKGIYYFFNNQHTECNEICHRLSLARPVEKPS</sequence>
<proteinExistence type="predicted"/>
<dbReference type="PROSITE" id="PS51158">
    <property type="entry name" value="ALPHA_KINASE"/>
    <property type="match status" value="1"/>
</dbReference>
<dbReference type="RefSeq" id="XP_015267365.1">
    <property type="nucleotide sequence ID" value="XM_015411879.1"/>
</dbReference>
<dbReference type="GeneID" id="107111002"/>
<dbReference type="SMART" id="SM00811">
    <property type="entry name" value="Alpha_kinase"/>
    <property type="match status" value="1"/>
</dbReference>